<evidence type="ECO:0000313" key="2">
    <source>
        <dbReference type="Proteomes" id="UP000239007"/>
    </source>
</evidence>
<proteinExistence type="predicted"/>
<reference evidence="1 2" key="1">
    <citation type="submission" date="2016-12" db="EMBL/GenBank/DDBJ databases">
        <title>Diversity of luminous bacteria.</title>
        <authorList>
            <person name="Yoshizawa S."/>
            <person name="Kogure K."/>
        </authorList>
    </citation>
    <scope>NUCLEOTIDE SEQUENCE [LARGE SCALE GENOMIC DNA]</scope>
    <source>
        <strain evidence="1 2">SA4-48</strain>
    </source>
</reference>
<dbReference type="AlphaFoldDB" id="A0A2S7USZ7"/>
<protein>
    <submittedName>
        <fullName evidence="1">Uncharacterized protein</fullName>
    </submittedName>
</protein>
<dbReference type="RefSeq" id="WP_105051340.1">
    <property type="nucleotide sequence ID" value="NZ_BMYG01000010.1"/>
</dbReference>
<comment type="caution">
    <text evidence="1">The sequence shown here is derived from an EMBL/GenBank/DDBJ whole genome shotgun (WGS) entry which is preliminary data.</text>
</comment>
<dbReference type="Proteomes" id="UP000239007">
    <property type="component" value="Unassembled WGS sequence"/>
</dbReference>
<dbReference type="EMBL" id="MSCH01000003">
    <property type="protein sequence ID" value="PQJ52868.1"/>
    <property type="molecule type" value="Genomic_DNA"/>
</dbReference>
<gene>
    <name evidence="1" type="ORF">BTO11_03830</name>
</gene>
<keyword evidence="2" id="KW-1185">Reference proteome</keyword>
<evidence type="ECO:0000313" key="1">
    <source>
        <dbReference type="EMBL" id="PQJ52868.1"/>
    </source>
</evidence>
<name>A0A2S7USZ7_9GAMM</name>
<sequence length="406" mass="46010">MLIDQTKSLLMCICVCGSWSISAQQAPPPSFQSSEPISCELSTQLQSVDGHRNKNTIISSNPQECILTDISYLAVKEDEQEPLQNAETVDVNLEDIEKVVEEERLKVLFVDVNSVVEGVGYSMDWTANLLDGLFAENESGKNKAKTWGHFILGWEPREGEVFTGDSFPIKFKIKAKLPNLENSVELILSDGEDDDFKTLPYESVKTEAFKLSQSSLGAAVRFLHTKSDNLSTSVRIGWGEDQLYTRASGTYRQKFFDSRVIVNLQPAIEYYVADGWGARFLLDTGLKINKTSEVRYNLSLRDLESYNSSEWRSGLFQITALTDKSALITGISSFGYIEPKVEPISHKFSVRYRFNALRSWLFFEIEPFVELNKDDPYESESYDPLSNDFVRNTGISFRIETHYGFL</sequence>
<organism evidence="1 2">
    <name type="scientific">Psychrosphaera saromensis</name>
    <dbReference type="NCBI Taxonomy" id="716813"/>
    <lineage>
        <taxon>Bacteria</taxon>
        <taxon>Pseudomonadati</taxon>
        <taxon>Pseudomonadota</taxon>
        <taxon>Gammaproteobacteria</taxon>
        <taxon>Alteromonadales</taxon>
        <taxon>Pseudoalteromonadaceae</taxon>
        <taxon>Psychrosphaera</taxon>
    </lineage>
</organism>
<dbReference type="OrthoDB" id="7054989at2"/>
<accession>A0A2S7USZ7</accession>